<dbReference type="PRINTS" id="PR00081">
    <property type="entry name" value="GDHRDH"/>
</dbReference>
<reference evidence="4" key="1">
    <citation type="submission" date="2021-02" db="EMBL/GenBank/DDBJ databases">
        <title>Genome sequence Cadophora malorum strain M34.</title>
        <authorList>
            <person name="Stefanovic E."/>
            <person name="Vu D."/>
            <person name="Scully C."/>
            <person name="Dijksterhuis J."/>
            <person name="Roader J."/>
            <person name="Houbraken J."/>
        </authorList>
    </citation>
    <scope>NUCLEOTIDE SEQUENCE</scope>
    <source>
        <strain evidence="4">M34</strain>
    </source>
</reference>
<name>A0A8H7VY46_9HELO</name>
<evidence type="ECO:0000256" key="3">
    <source>
        <dbReference type="RuleBase" id="RU000363"/>
    </source>
</evidence>
<dbReference type="Pfam" id="PF00106">
    <property type="entry name" value="adh_short"/>
    <property type="match status" value="2"/>
</dbReference>
<dbReference type="SUPFAM" id="SSF51735">
    <property type="entry name" value="NAD(P)-binding Rossmann-fold domains"/>
    <property type="match status" value="1"/>
</dbReference>
<organism evidence="4 5">
    <name type="scientific">Cadophora malorum</name>
    <dbReference type="NCBI Taxonomy" id="108018"/>
    <lineage>
        <taxon>Eukaryota</taxon>
        <taxon>Fungi</taxon>
        <taxon>Dikarya</taxon>
        <taxon>Ascomycota</taxon>
        <taxon>Pezizomycotina</taxon>
        <taxon>Leotiomycetes</taxon>
        <taxon>Helotiales</taxon>
        <taxon>Ploettnerulaceae</taxon>
        <taxon>Cadophora</taxon>
    </lineage>
</organism>
<keyword evidence="5" id="KW-1185">Reference proteome</keyword>
<dbReference type="GO" id="GO:0050664">
    <property type="term" value="F:oxidoreductase activity, acting on NAD(P)H, oxygen as acceptor"/>
    <property type="evidence" value="ECO:0007669"/>
    <property type="project" value="TreeGrafter"/>
</dbReference>
<comment type="caution">
    <text evidence="4">The sequence shown here is derived from an EMBL/GenBank/DDBJ whole genome shotgun (WGS) entry which is preliminary data.</text>
</comment>
<evidence type="ECO:0000256" key="2">
    <source>
        <dbReference type="ARBA" id="ARBA00023002"/>
    </source>
</evidence>
<dbReference type="AlphaFoldDB" id="A0A8H7VY46"/>
<dbReference type="InterPro" id="IPR002347">
    <property type="entry name" value="SDR_fam"/>
</dbReference>
<dbReference type="OrthoDB" id="1933717at2759"/>
<dbReference type="PANTHER" id="PTHR43008:SF8">
    <property type="entry name" value="BENZIL REDUCTASE ((S)-BENZOIN FORMING) IRC24"/>
    <property type="match status" value="1"/>
</dbReference>
<comment type="similarity">
    <text evidence="1 3">Belongs to the short-chain dehydrogenases/reductases (SDR) family.</text>
</comment>
<dbReference type="EMBL" id="JAFJYH010000532">
    <property type="protein sequence ID" value="KAG4411041.1"/>
    <property type="molecule type" value="Genomic_DNA"/>
</dbReference>
<evidence type="ECO:0008006" key="6">
    <source>
        <dbReference type="Google" id="ProtNLM"/>
    </source>
</evidence>
<protein>
    <recommendedName>
        <fullName evidence="6">NAD(P)-binding protein</fullName>
    </recommendedName>
</protein>
<evidence type="ECO:0000256" key="1">
    <source>
        <dbReference type="ARBA" id="ARBA00006484"/>
    </source>
</evidence>
<sequence>MSSKASTIILITGANTGLGFEIVKSLLRSSVTYTILLAGRDINKANAAAKTAQSEFPSSKSEIKTVEIDIEDDESISKAFDLVKEEFGRLDVLVNNAGAQFDHLKDLSPRTMWTKSWDVNVTGTYLLTSTFMPLLLSSSTPRILFLASGTSSLSTAGSSPLAIDKSPEAGWPKQGFSLPAYRASKAGLNMVMREFARLLKEDGVRVWGVSPGFLATGLGPGAELTKKMGALEPSVGAEVVRGVVEGERDADVGMVVRKDDVQPF</sequence>
<keyword evidence="2" id="KW-0560">Oxidoreductase</keyword>
<dbReference type="GO" id="GO:0016616">
    <property type="term" value="F:oxidoreductase activity, acting on the CH-OH group of donors, NAD or NADP as acceptor"/>
    <property type="evidence" value="ECO:0007669"/>
    <property type="project" value="UniProtKB-ARBA"/>
</dbReference>
<evidence type="ECO:0000313" key="5">
    <source>
        <dbReference type="Proteomes" id="UP000664132"/>
    </source>
</evidence>
<gene>
    <name evidence="4" type="ORF">IFR04_015816</name>
</gene>
<proteinExistence type="inferred from homology"/>
<dbReference type="InterPro" id="IPR036291">
    <property type="entry name" value="NAD(P)-bd_dom_sf"/>
</dbReference>
<evidence type="ECO:0000313" key="4">
    <source>
        <dbReference type="EMBL" id="KAG4411041.1"/>
    </source>
</evidence>
<dbReference type="PANTHER" id="PTHR43008">
    <property type="entry name" value="BENZIL REDUCTASE"/>
    <property type="match status" value="1"/>
</dbReference>
<dbReference type="FunFam" id="3.40.50.720:FF:000922">
    <property type="entry name" value="Uncharacterized protein"/>
    <property type="match status" value="1"/>
</dbReference>
<accession>A0A8H7VY46</accession>
<dbReference type="Proteomes" id="UP000664132">
    <property type="component" value="Unassembled WGS sequence"/>
</dbReference>
<dbReference type="PRINTS" id="PR00080">
    <property type="entry name" value="SDRFAMILY"/>
</dbReference>
<dbReference type="Gene3D" id="3.40.50.720">
    <property type="entry name" value="NAD(P)-binding Rossmann-like Domain"/>
    <property type="match status" value="1"/>
</dbReference>